<keyword evidence="3" id="KW-1185">Reference proteome</keyword>
<accession>A0A512T595</accession>
<name>A0A512T595_9MICO</name>
<feature type="domain" description="VOC" evidence="1">
    <location>
        <begin position="42"/>
        <end position="166"/>
    </location>
</feature>
<evidence type="ECO:0000313" key="2">
    <source>
        <dbReference type="EMBL" id="GEQ15355.1"/>
    </source>
</evidence>
<evidence type="ECO:0000313" key="3">
    <source>
        <dbReference type="Proteomes" id="UP000321793"/>
    </source>
</evidence>
<dbReference type="InterPro" id="IPR029068">
    <property type="entry name" value="Glyas_Bleomycin-R_OHBP_Dase"/>
</dbReference>
<sequence>MPGRAVRSQGTGVSVSRRGNKSVLVGVDGGMSDDDTRVQRVRQLRVVVEAPDYDEAVRFYRDVLGMDEIAAFSEGAEDRVAILEAGRATFEIASPAHREAIDRVEADGIRSPKIRIAFEVDDAQTSTRDAEEAGATVVAEPVLTPWQSLNSRLEAPAGLTVTLFEETEDSHERAQRDGFGTNDS</sequence>
<dbReference type="Pfam" id="PF00903">
    <property type="entry name" value="Glyoxalase"/>
    <property type="match status" value="1"/>
</dbReference>
<dbReference type="InterPro" id="IPR037523">
    <property type="entry name" value="VOC_core"/>
</dbReference>
<protein>
    <recommendedName>
        <fullName evidence="1">VOC domain-containing protein</fullName>
    </recommendedName>
</protein>
<comment type="caution">
    <text evidence="2">The sequence shown here is derived from an EMBL/GenBank/DDBJ whole genome shotgun (WGS) entry which is preliminary data.</text>
</comment>
<evidence type="ECO:0000259" key="1">
    <source>
        <dbReference type="PROSITE" id="PS51819"/>
    </source>
</evidence>
<dbReference type="Gene3D" id="3.10.180.10">
    <property type="entry name" value="2,3-Dihydroxybiphenyl 1,2-Dioxygenase, domain 1"/>
    <property type="match status" value="1"/>
</dbReference>
<reference evidence="2 3" key="1">
    <citation type="submission" date="2019-07" db="EMBL/GenBank/DDBJ databases">
        <title>Whole genome shotgun sequence of Knoellia locipacati NBRC 109775.</title>
        <authorList>
            <person name="Hosoyama A."/>
            <person name="Uohara A."/>
            <person name="Ohji S."/>
            <person name="Ichikawa N."/>
        </authorList>
    </citation>
    <scope>NUCLEOTIDE SEQUENCE [LARGE SCALE GENOMIC DNA]</scope>
    <source>
        <strain evidence="2 3">NBRC 109775</strain>
    </source>
</reference>
<dbReference type="PROSITE" id="PS51819">
    <property type="entry name" value="VOC"/>
    <property type="match status" value="1"/>
</dbReference>
<dbReference type="EMBL" id="BKBA01000017">
    <property type="protein sequence ID" value="GEQ15355.1"/>
    <property type="molecule type" value="Genomic_DNA"/>
</dbReference>
<organism evidence="2 3">
    <name type="scientific">Knoellia locipacati</name>
    <dbReference type="NCBI Taxonomy" id="882824"/>
    <lineage>
        <taxon>Bacteria</taxon>
        <taxon>Bacillati</taxon>
        <taxon>Actinomycetota</taxon>
        <taxon>Actinomycetes</taxon>
        <taxon>Micrococcales</taxon>
        <taxon>Intrasporangiaceae</taxon>
        <taxon>Knoellia</taxon>
    </lineage>
</organism>
<proteinExistence type="predicted"/>
<dbReference type="Proteomes" id="UP000321793">
    <property type="component" value="Unassembled WGS sequence"/>
</dbReference>
<dbReference type="InterPro" id="IPR004360">
    <property type="entry name" value="Glyas_Fos-R_dOase_dom"/>
</dbReference>
<dbReference type="SUPFAM" id="SSF54593">
    <property type="entry name" value="Glyoxalase/Bleomycin resistance protein/Dihydroxybiphenyl dioxygenase"/>
    <property type="match status" value="1"/>
</dbReference>
<gene>
    <name evidence="2" type="ORF">KLO01_34020</name>
</gene>
<dbReference type="AlphaFoldDB" id="A0A512T595"/>